<keyword evidence="2" id="KW-0378">Hydrolase</keyword>
<comment type="caution">
    <text evidence="2">The sequence shown here is derived from an EMBL/GenBank/DDBJ whole genome shotgun (WGS) entry which is preliminary data.</text>
</comment>
<organism evidence="2 3">
    <name type="scientific">Burkholderia multivorans</name>
    <dbReference type="NCBI Taxonomy" id="87883"/>
    <lineage>
        <taxon>Bacteria</taxon>
        <taxon>Pseudomonadati</taxon>
        <taxon>Pseudomonadota</taxon>
        <taxon>Betaproteobacteria</taxon>
        <taxon>Burkholderiales</taxon>
        <taxon>Burkholderiaceae</taxon>
        <taxon>Burkholderia</taxon>
        <taxon>Burkholderia cepacia complex</taxon>
    </lineage>
</organism>
<evidence type="ECO:0000313" key="3">
    <source>
        <dbReference type="Proteomes" id="UP000196218"/>
    </source>
</evidence>
<dbReference type="PANTHER" id="PTHR11614">
    <property type="entry name" value="PHOSPHOLIPASE-RELATED"/>
    <property type="match status" value="1"/>
</dbReference>
<protein>
    <submittedName>
        <fullName evidence="2">Acylglycerol lipase</fullName>
        <ecNumber evidence="2">3.1.1.23</ecNumber>
    </submittedName>
</protein>
<accession>A0ABD7L6U6</accession>
<evidence type="ECO:0000259" key="1">
    <source>
        <dbReference type="Pfam" id="PF12146"/>
    </source>
</evidence>
<proteinExistence type="predicted"/>
<dbReference type="AlphaFoldDB" id="A0ABD7L6U6"/>
<feature type="domain" description="Serine aminopeptidase S33" evidence="1">
    <location>
        <begin position="52"/>
        <end position="318"/>
    </location>
</feature>
<dbReference type="Pfam" id="PF12146">
    <property type="entry name" value="Hydrolase_4"/>
    <property type="match status" value="1"/>
</dbReference>
<evidence type="ECO:0000313" key="2">
    <source>
        <dbReference type="EMBL" id="SAJ97452.1"/>
    </source>
</evidence>
<dbReference type="InterPro" id="IPR051044">
    <property type="entry name" value="MAG_DAG_Lipase"/>
</dbReference>
<dbReference type="InterPro" id="IPR022742">
    <property type="entry name" value="Hydrolase_4"/>
</dbReference>
<gene>
    <name evidence="2" type="ORF">UA18_03589</name>
</gene>
<dbReference type="GO" id="GO:0047372">
    <property type="term" value="F:monoacylglycerol lipase activity"/>
    <property type="evidence" value="ECO:0007669"/>
    <property type="project" value="UniProtKB-EC"/>
</dbReference>
<dbReference type="EC" id="3.1.1.23" evidence="2"/>
<sequence>MIERMFVNRAFGLGCKGDAMSGEVTVDDFRFVSDADKAPIYGRRWSPIAGKAPRALIQITHGISEHSGRYDRFARILADQGYVVYALDLRAHGNTAPSGTLGLAGVDAWALMKSDIFQLGEIARAAYPGLPLIAFGHSMGSALTQAYAQERGAKLAGVVLCGTMGGFPGQNAAAIHALLPKLKQIAESRRANEPAEFMQQMLIALNTPFASVDLVVGTEWMTSDPTEQARFLADPLCGALFCNSLTYAVVEGFQSLWTWDAEMRIPPGLPVLIICGTEDTVGGNTDTVRQLVNRYMRQGHLDLSYVFYPGARHEILNEACKDKVHRDVAGWLSSVLG</sequence>
<dbReference type="Proteomes" id="UP000196218">
    <property type="component" value="Unassembled WGS sequence"/>
</dbReference>
<reference evidence="2 3" key="1">
    <citation type="submission" date="2016-04" db="EMBL/GenBank/DDBJ databases">
        <authorList>
            <person name="Peeters C."/>
        </authorList>
    </citation>
    <scope>NUCLEOTIDE SEQUENCE [LARGE SCALE GENOMIC DNA]</scope>
    <source>
        <strain evidence="2">LMG 29311</strain>
    </source>
</reference>
<name>A0ABD7L6U6_9BURK</name>
<dbReference type="Gene3D" id="3.40.50.1820">
    <property type="entry name" value="alpha/beta hydrolase"/>
    <property type="match status" value="1"/>
</dbReference>
<dbReference type="EMBL" id="FKJW01000005">
    <property type="protein sequence ID" value="SAJ97452.1"/>
    <property type="molecule type" value="Genomic_DNA"/>
</dbReference>
<dbReference type="SUPFAM" id="SSF53474">
    <property type="entry name" value="alpha/beta-Hydrolases"/>
    <property type="match status" value="1"/>
</dbReference>
<dbReference type="InterPro" id="IPR029058">
    <property type="entry name" value="AB_hydrolase_fold"/>
</dbReference>